<reference evidence="3 4" key="1">
    <citation type="submission" date="2022-02" db="EMBL/GenBank/DDBJ databases">
        <title>Genome sequence data of Kingella unionensis sp. nov. strain CICC 24913 (CCUG 75125).</title>
        <authorList>
            <person name="Xiao M."/>
        </authorList>
    </citation>
    <scope>NUCLEOTIDE SEQUENCE [LARGE SCALE GENOMIC DNA]</scope>
    <source>
        <strain evidence="3 4">CICC 24913</strain>
    </source>
</reference>
<dbReference type="InterPro" id="IPR002477">
    <property type="entry name" value="Peptidoglycan-bd-like"/>
</dbReference>
<dbReference type="RefSeq" id="WP_238745903.1">
    <property type="nucleotide sequence ID" value="NZ_JAKOOW010000009.1"/>
</dbReference>
<dbReference type="Proteomes" id="UP001298424">
    <property type="component" value="Unassembled WGS sequence"/>
</dbReference>
<evidence type="ECO:0000259" key="2">
    <source>
        <dbReference type="Pfam" id="PF11860"/>
    </source>
</evidence>
<feature type="domain" description="N-acetylmuramidase" evidence="2">
    <location>
        <begin position="87"/>
        <end position="262"/>
    </location>
</feature>
<keyword evidence="4" id="KW-1185">Reference proteome</keyword>
<evidence type="ECO:0000313" key="4">
    <source>
        <dbReference type="Proteomes" id="UP001298424"/>
    </source>
</evidence>
<dbReference type="EMBL" id="JAKOOW010000009">
    <property type="protein sequence ID" value="MCG6503506.1"/>
    <property type="molecule type" value="Genomic_DNA"/>
</dbReference>
<dbReference type="Pfam" id="PF11860">
    <property type="entry name" value="Muramidase"/>
    <property type="match status" value="1"/>
</dbReference>
<accession>A0ABS9NL40</accession>
<proteinExistence type="predicted"/>
<dbReference type="InterPro" id="IPR036365">
    <property type="entry name" value="PGBD-like_sf"/>
</dbReference>
<gene>
    <name evidence="3" type="ORF">MB824_03220</name>
</gene>
<feature type="domain" description="Peptidoglycan binding-like" evidence="1">
    <location>
        <begin position="9"/>
        <end position="64"/>
    </location>
</feature>
<evidence type="ECO:0000313" key="3">
    <source>
        <dbReference type="EMBL" id="MCG6503506.1"/>
    </source>
</evidence>
<comment type="caution">
    <text evidence="3">The sequence shown here is derived from an EMBL/GenBank/DDBJ whole genome shotgun (WGS) entry which is preliminary data.</text>
</comment>
<dbReference type="Gene3D" id="1.10.101.10">
    <property type="entry name" value="PGBD-like superfamily/PGBD"/>
    <property type="match status" value="1"/>
</dbReference>
<organism evidence="3 4">
    <name type="scientific">Kingella pumchi</name>
    <dbReference type="NCBI Taxonomy" id="2779506"/>
    <lineage>
        <taxon>Bacteria</taxon>
        <taxon>Pseudomonadati</taxon>
        <taxon>Pseudomonadota</taxon>
        <taxon>Betaproteobacteria</taxon>
        <taxon>Neisseriales</taxon>
        <taxon>Neisseriaceae</taxon>
        <taxon>Kingella</taxon>
    </lineage>
</organism>
<dbReference type="InterPro" id="IPR024408">
    <property type="entry name" value="Muramidase"/>
</dbReference>
<dbReference type="Pfam" id="PF01471">
    <property type="entry name" value="PG_binding_1"/>
    <property type="match status" value="1"/>
</dbReference>
<sequence length="269" mass="29488">MHIIKYGARGAEVAELQSVLNRHGANIAEDGIFGEATEQALIRFQAANGLMADGRCGDATRAALAGRPTKSLTEADIAEAAALLEVEPAAVKAVIQVESAGAGHLKEPQQRVKILFERHIFARLLKERDSAAYEKACREAPHICQTTPGGYKGGAAEYPRLARAMMYHHETAMEAASWGLFQIMGFNYKQAGFDSIHAFVDAMKESEGQQLTAFARFVKADKAMHAALKKHDWAAFAKRYNGPAYQKNNYDAKLANAYRRYQELADKAA</sequence>
<evidence type="ECO:0000259" key="1">
    <source>
        <dbReference type="Pfam" id="PF01471"/>
    </source>
</evidence>
<dbReference type="SUPFAM" id="SSF47090">
    <property type="entry name" value="PGBD-like"/>
    <property type="match status" value="1"/>
</dbReference>
<protein>
    <submittedName>
        <fullName evidence="3">N-acetylmuramidase family protein</fullName>
    </submittedName>
</protein>
<dbReference type="InterPro" id="IPR036366">
    <property type="entry name" value="PGBDSf"/>
</dbReference>
<name>A0ABS9NL40_9NEIS</name>